<proteinExistence type="predicted"/>
<gene>
    <name evidence="2" type="ORF">BEL07_13780</name>
</gene>
<keyword evidence="1" id="KW-0732">Signal</keyword>
<dbReference type="OrthoDB" id="4729274at2"/>
<comment type="caution">
    <text evidence="2">The sequence shown here is derived from an EMBL/GenBank/DDBJ whole genome shotgun (WGS) entry which is preliminary data.</text>
</comment>
<reference evidence="2 3" key="1">
    <citation type="submission" date="2016-09" db="EMBL/GenBank/DDBJ databases">
        <title>genome sequence of Mycobacterium sp. 739 SCH.</title>
        <authorList>
            <person name="Greninger A.L."/>
            <person name="Qin X."/>
            <person name="Jerome K."/>
            <person name="Vora S."/>
            <person name="Quinn K."/>
        </authorList>
    </citation>
    <scope>NUCLEOTIDE SEQUENCE [LARGE SCALE GENOMIC DNA]</scope>
    <source>
        <strain evidence="2 3">SCH</strain>
    </source>
</reference>
<protein>
    <submittedName>
        <fullName evidence="2">Intersectin-EH binding protein Ibp1</fullName>
    </submittedName>
</protein>
<organism evidence="2 3">
    <name type="scientific">Mycolicibacterium grossiae</name>
    <dbReference type="NCBI Taxonomy" id="1552759"/>
    <lineage>
        <taxon>Bacteria</taxon>
        <taxon>Bacillati</taxon>
        <taxon>Actinomycetota</taxon>
        <taxon>Actinomycetes</taxon>
        <taxon>Mycobacteriales</taxon>
        <taxon>Mycobacteriaceae</taxon>
        <taxon>Mycolicibacterium</taxon>
    </lineage>
</organism>
<dbReference type="RefSeq" id="WP_070353669.1">
    <property type="nucleotide sequence ID" value="NZ_CP043474.1"/>
</dbReference>
<evidence type="ECO:0000313" key="2">
    <source>
        <dbReference type="EMBL" id="OFJ53231.1"/>
    </source>
</evidence>
<feature type="chain" id="PRO_5030027078" evidence="1">
    <location>
        <begin position="30"/>
        <end position="119"/>
    </location>
</feature>
<accession>A0A1E8Q4Q4</accession>
<dbReference type="AlphaFoldDB" id="A0A1E8Q4Q4"/>
<dbReference type="Proteomes" id="UP000178953">
    <property type="component" value="Unassembled WGS sequence"/>
</dbReference>
<dbReference type="EMBL" id="MCHX01000028">
    <property type="protein sequence ID" value="OFJ53231.1"/>
    <property type="molecule type" value="Genomic_DNA"/>
</dbReference>
<evidence type="ECO:0000313" key="3">
    <source>
        <dbReference type="Proteomes" id="UP000178953"/>
    </source>
</evidence>
<keyword evidence="3" id="KW-1185">Reference proteome</keyword>
<feature type="signal peptide" evidence="1">
    <location>
        <begin position="1"/>
        <end position="29"/>
    </location>
</feature>
<evidence type="ECO:0000256" key="1">
    <source>
        <dbReference type="SAM" id="SignalP"/>
    </source>
</evidence>
<name>A0A1E8Q4Q4_9MYCO</name>
<sequence>MANPVLSAPRRFILAGGFALAVAAAPAVAALAGVDAFPANPLACPGGEEEDQFTGICIPHTVPNSPFSSIPGNPDLPAVDGIPCTGANSGQCIGLAENAPAYVPPTSSIGSSPTVTGVS</sequence>